<name>A0A3N0WZB7_9FLAO</name>
<protein>
    <submittedName>
        <fullName evidence="1">Uncharacterized protein</fullName>
    </submittedName>
</protein>
<dbReference type="AlphaFoldDB" id="A0A3N0WZB7"/>
<evidence type="ECO:0000313" key="2">
    <source>
        <dbReference type="Proteomes" id="UP000270224"/>
    </source>
</evidence>
<evidence type="ECO:0000313" key="1">
    <source>
        <dbReference type="EMBL" id="ROI10333.1"/>
    </source>
</evidence>
<dbReference type="RefSeq" id="WP_123264426.1">
    <property type="nucleotide sequence ID" value="NZ_RJUG01000001.1"/>
</dbReference>
<dbReference type="OrthoDB" id="881763at2"/>
<organism evidence="1 2">
    <name type="scientific">Kaistella daneshvariae</name>
    <dbReference type="NCBI Taxonomy" id="2487074"/>
    <lineage>
        <taxon>Bacteria</taxon>
        <taxon>Pseudomonadati</taxon>
        <taxon>Bacteroidota</taxon>
        <taxon>Flavobacteriia</taxon>
        <taxon>Flavobacteriales</taxon>
        <taxon>Weeksellaceae</taxon>
        <taxon>Chryseobacterium group</taxon>
        <taxon>Kaistella</taxon>
    </lineage>
</organism>
<dbReference type="EMBL" id="RJUG01000001">
    <property type="protein sequence ID" value="ROI10333.1"/>
    <property type="molecule type" value="Genomic_DNA"/>
</dbReference>
<accession>A0A3N0WZB7</accession>
<reference evidence="2" key="1">
    <citation type="submission" date="2018-11" db="EMBL/GenBank/DDBJ databases">
        <title>Proposal to divide the Flavobacteriaceae and reorganize its genera based on Amino Acid Identity values calculated from whole genome sequences.</title>
        <authorList>
            <person name="Nicholson A.C."/>
            <person name="Gulvik C.A."/>
            <person name="Whitney A.M."/>
            <person name="Humrighouse B.W."/>
            <person name="Bell M."/>
            <person name="Holmens B."/>
            <person name="Steigerwalt A."/>
            <person name="Villarma A."/>
            <person name="Sheth M."/>
            <person name="Batra D."/>
            <person name="Pryor J."/>
            <person name="Bernardet J.-F."/>
            <person name="Hugo C."/>
            <person name="Kampfer P."/>
            <person name="Newman J."/>
            <person name="Mcquiston J.R."/>
        </authorList>
    </citation>
    <scope>NUCLEOTIDE SEQUENCE [LARGE SCALE GENOMIC DNA]</scope>
    <source>
        <strain evidence="2">H3056</strain>
    </source>
</reference>
<comment type="caution">
    <text evidence="1">The sequence shown here is derived from an EMBL/GenBank/DDBJ whole genome shotgun (WGS) entry which is preliminary data.</text>
</comment>
<proteinExistence type="predicted"/>
<dbReference type="Proteomes" id="UP000270224">
    <property type="component" value="Unassembled WGS sequence"/>
</dbReference>
<gene>
    <name evidence="1" type="ORF">EGI11_00010</name>
</gene>
<sequence length="192" mass="21481">MKQLLISILFGFILVNCDRLTETQDSLPTATQVGANTFGCKLNGVVFVPNKAIGSTVVERPLKVFGYYSNSQNSSSKIVAWRGEDVRNLLYIDVYIYQIDLIGKAVYNLGKAPEFDDSPPFHSYIKCRAVSPITKQYKYYGSYENSGNIDVTYLSADKLIMSGKFTGKLREINGTEEVEVTDGRFDINLKTL</sequence>